<keyword evidence="3" id="KW-0812">Transmembrane</keyword>
<feature type="chain" id="PRO_5004200866" evidence="2">
    <location>
        <begin position="23"/>
        <end position="82"/>
    </location>
</feature>
<dbReference type="EMBL" id="GG662550">
    <property type="protein sequence ID" value="EAR82918.1"/>
    <property type="molecule type" value="Genomic_DNA"/>
</dbReference>
<dbReference type="Proteomes" id="UP000009168">
    <property type="component" value="Unassembled WGS sequence"/>
</dbReference>
<sequence>MAQKQFLLILLIALICTSNVFAQCRGFVKDDYENKNSLSFIERFIANLCEYTNISDSNGDADQNNINTQIDQECEENSNTGQ</sequence>
<dbReference type="InParanoid" id="Q22C89"/>
<feature type="region of interest" description="Disordered" evidence="1">
    <location>
        <begin position="57"/>
        <end position="82"/>
    </location>
</feature>
<dbReference type="HOGENOM" id="CLU_2563513_0_0_1"/>
<evidence type="ECO:0000313" key="3">
    <source>
        <dbReference type="EMBL" id="EAR82918.1"/>
    </source>
</evidence>
<gene>
    <name evidence="3" type="ORF">TTHERM_01068210</name>
</gene>
<evidence type="ECO:0000313" key="4">
    <source>
        <dbReference type="Proteomes" id="UP000009168"/>
    </source>
</evidence>
<reference evidence="4" key="1">
    <citation type="journal article" date="2006" name="PLoS Biol.">
        <title>Macronuclear genome sequence of the ciliate Tetrahymena thermophila, a model eukaryote.</title>
        <authorList>
            <person name="Eisen J.A."/>
            <person name="Coyne R.S."/>
            <person name="Wu M."/>
            <person name="Wu D."/>
            <person name="Thiagarajan M."/>
            <person name="Wortman J.R."/>
            <person name="Badger J.H."/>
            <person name="Ren Q."/>
            <person name="Amedeo P."/>
            <person name="Jones K.M."/>
            <person name="Tallon L.J."/>
            <person name="Delcher A.L."/>
            <person name="Salzberg S.L."/>
            <person name="Silva J.C."/>
            <person name="Haas B.J."/>
            <person name="Majoros W.H."/>
            <person name="Farzad M."/>
            <person name="Carlton J.M."/>
            <person name="Smith R.K. Jr."/>
            <person name="Garg J."/>
            <person name="Pearlman R.E."/>
            <person name="Karrer K.M."/>
            <person name="Sun L."/>
            <person name="Manning G."/>
            <person name="Elde N.C."/>
            <person name="Turkewitz A.P."/>
            <person name="Asai D.J."/>
            <person name="Wilkes D.E."/>
            <person name="Wang Y."/>
            <person name="Cai H."/>
            <person name="Collins K."/>
            <person name="Stewart B.A."/>
            <person name="Lee S.R."/>
            <person name="Wilamowska K."/>
            <person name="Weinberg Z."/>
            <person name="Ruzzo W.L."/>
            <person name="Wloga D."/>
            <person name="Gaertig J."/>
            <person name="Frankel J."/>
            <person name="Tsao C.-C."/>
            <person name="Gorovsky M.A."/>
            <person name="Keeling P.J."/>
            <person name="Waller R.F."/>
            <person name="Patron N.J."/>
            <person name="Cherry J.M."/>
            <person name="Stover N.A."/>
            <person name="Krieger C.J."/>
            <person name="del Toro C."/>
            <person name="Ryder H.F."/>
            <person name="Williamson S.C."/>
            <person name="Barbeau R.A."/>
            <person name="Hamilton E.P."/>
            <person name="Orias E."/>
        </authorList>
    </citation>
    <scope>NUCLEOTIDE SEQUENCE [LARGE SCALE GENOMIC DNA]</scope>
    <source>
        <strain evidence="4">SB210</strain>
    </source>
</reference>
<evidence type="ECO:0000256" key="1">
    <source>
        <dbReference type="SAM" id="MobiDB-lite"/>
    </source>
</evidence>
<proteinExistence type="predicted"/>
<dbReference type="GeneID" id="7831157"/>
<name>Q22C89_TETTS</name>
<feature type="signal peptide" evidence="2">
    <location>
        <begin position="1"/>
        <end position="22"/>
    </location>
</feature>
<accession>Q22C89</accession>
<dbReference type="RefSeq" id="XP_001030581.1">
    <property type="nucleotide sequence ID" value="XM_001030581.2"/>
</dbReference>
<keyword evidence="2" id="KW-0732">Signal</keyword>
<keyword evidence="3" id="KW-0472">Membrane</keyword>
<evidence type="ECO:0000256" key="2">
    <source>
        <dbReference type="SAM" id="SignalP"/>
    </source>
</evidence>
<keyword evidence="4" id="KW-1185">Reference proteome</keyword>
<dbReference type="AlphaFoldDB" id="Q22C89"/>
<organism evidence="3 4">
    <name type="scientific">Tetrahymena thermophila (strain SB210)</name>
    <dbReference type="NCBI Taxonomy" id="312017"/>
    <lineage>
        <taxon>Eukaryota</taxon>
        <taxon>Sar</taxon>
        <taxon>Alveolata</taxon>
        <taxon>Ciliophora</taxon>
        <taxon>Intramacronucleata</taxon>
        <taxon>Oligohymenophorea</taxon>
        <taxon>Hymenostomatida</taxon>
        <taxon>Tetrahymenina</taxon>
        <taxon>Tetrahymenidae</taxon>
        <taxon>Tetrahymena</taxon>
    </lineage>
</organism>
<protein>
    <submittedName>
        <fullName evidence="3">Transmembrane protein, putative</fullName>
    </submittedName>
</protein>
<dbReference type="KEGG" id="tet:TTHERM_01068210"/>